<keyword evidence="1" id="KW-0812">Transmembrane</keyword>
<name>A0A314XVU4_PRUYE</name>
<organism evidence="2 3">
    <name type="scientific">Prunus yedoensis var. nudiflora</name>
    <dbReference type="NCBI Taxonomy" id="2094558"/>
    <lineage>
        <taxon>Eukaryota</taxon>
        <taxon>Viridiplantae</taxon>
        <taxon>Streptophyta</taxon>
        <taxon>Embryophyta</taxon>
        <taxon>Tracheophyta</taxon>
        <taxon>Spermatophyta</taxon>
        <taxon>Magnoliopsida</taxon>
        <taxon>eudicotyledons</taxon>
        <taxon>Gunneridae</taxon>
        <taxon>Pentapetalae</taxon>
        <taxon>rosids</taxon>
        <taxon>fabids</taxon>
        <taxon>Rosales</taxon>
        <taxon>Rosaceae</taxon>
        <taxon>Amygdaloideae</taxon>
        <taxon>Amygdaleae</taxon>
        <taxon>Prunus</taxon>
    </lineage>
</organism>
<accession>A0A314XVU4</accession>
<protein>
    <submittedName>
        <fullName evidence="2">Uncharacterized protein</fullName>
    </submittedName>
</protein>
<dbReference type="Proteomes" id="UP000250321">
    <property type="component" value="Unassembled WGS sequence"/>
</dbReference>
<keyword evidence="1" id="KW-0472">Membrane</keyword>
<dbReference type="AlphaFoldDB" id="A0A314XVU4"/>
<gene>
    <name evidence="2" type="ORF">Pyn_09898</name>
</gene>
<feature type="transmembrane region" description="Helical" evidence="1">
    <location>
        <begin position="35"/>
        <end position="56"/>
    </location>
</feature>
<reference evidence="2 3" key="1">
    <citation type="submission" date="2018-02" db="EMBL/GenBank/DDBJ databases">
        <title>Draft genome of wild Prunus yedoensis var. nudiflora.</title>
        <authorList>
            <person name="Baek S."/>
            <person name="Kim J.-H."/>
            <person name="Choi K."/>
            <person name="Kim G.-B."/>
            <person name="Cho A."/>
            <person name="Jang H."/>
            <person name="Shin C.-H."/>
            <person name="Yu H.-J."/>
            <person name="Mun J.-H."/>
        </authorList>
    </citation>
    <scope>NUCLEOTIDE SEQUENCE [LARGE SCALE GENOMIC DNA]</scope>
    <source>
        <strain evidence="3">cv. Jeju island</strain>
        <tissue evidence="2">Leaf</tissue>
    </source>
</reference>
<keyword evidence="3" id="KW-1185">Reference proteome</keyword>
<comment type="caution">
    <text evidence="2">The sequence shown here is derived from an EMBL/GenBank/DDBJ whole genome shotgun (WGS) entry which is preliminary data.</text>
</comment>
<dbReference type="EMBL" id="PJQY01002068">
    <property type="protein sequence ID" value="PQP96698.1"/>
    <property type="molecule type" value="Genomic_DNA"/>
</dbReference>
<sequence length="82" mass="9292">MGLSLTQTERASLVQAQAWTLEPKRRRRGRGRGQASSSTSIWGFAFFSSSLLNVPWLRFCPSLWGMQPRVPSSLLQWVNSHT</sequence>
<evidence type="ECO:0000256" key="1">
    <source>
        <dbReference type="SAM" id="Phobius"/>
    </source>
</evidence>
<keyword evidence="1" id="KW-1133">Transmembrane helix</keyword>
<evidence type="ECO:0000313" key="2">
    <source>
        <dbReference type="EMBL" id="PQP96698.1"/>
    </source>
</evidence>
<evidence type="ECO:0000313" key="3">
    <source>
        <dbReference type="Proteomes" id="UP000250321"/>
    </source>
</evidence>
<proteinExistence type="predicted"/>